<evidence type="ECO:0000313" key="2">
    <source>
        <dbReference type="Proteomes" id="UP001163603"/>
    </source>
</evidence>
<organism evidence="1 2">
    <name type="scientific">Pistacia integerrima</name>
    <dbReference type="NCBI Taxonomy" id="434235"/>
    <lineage>
        <taxon>Eukaryota</taxon>
        <taxon>Viridiplantae</taxon>
        <taxon>Streptophyta</taxon>
        <taxon>Embryophyta</taxon>
        <taxon>Tracheophyta</taxon>
        <taxon>Spermatophyta</taxon>
        <taxon>Magnoliopsida</taxon>
        <taxon>eudicotyledons</taxon>
        <taxon>Gunneridae</taxon>
        <taxon>Pentapetalae</taxon>
        <taxon>rosids</taxon>
        <taxon>malvids</taxon>
        <taxon>Sapindales</taxon>
        <taxon>Anacardiaceae</taxon>
        <taxon>Pistacia</taxon>
    </lineage>
</organism>
<gene>
    <name evidence="1" type="ORF">Pint_04726</name>
</gene>
<reference evidence="2" key="1">
    <citation type="journal article" date="2023" name="G3 (Bethesda)">
        <title>Genome assembly and association tests identify interacting loci associated with vigor, precocity, and sex in interspecific pistachio rootstocks.</title>
        <authorList>
            <person name="Palmer W."/>
            <person name="Jacygrad E."/>
            <person name="Sagayaradj S."/>
            <person name="Cavanaugh K."/>
            <person name="Han R."/>
            <person name="Bertier L."/>
            <person name="Beede B."/>
            <person name="Kafkas S."/>
            <person name="Golino D."/>
            <person name="Preece J."/>
            <person name="Michelmore R."/>
        </authorList>
    </citation>
    <scope>NUCLEOTIDE SEQUENCE [LARGE SCALE GENOMIC DNA]</scope>
</reference>
<accession>A0ACC0Z4V8</accession>
<dbReference type="EMBL" id="CM047738">
    <property type="protein sequence ID" value="KAJ0046221.1"/>
    <property type="molecule type" value="Genomic_DNA"/>
</dbReference>
<proteinExistence type="predicted"/>
<comment type="caution">
    <text evidence="1">The sequence shown here is derived from an EMBL/GenBank/DDBJ whole genome shotgun (WGS) entry which is preliminary data.</text>
</comment>
<sequence length="334" mass="38248">MEKIHDEKRRIKAIYKQEGCPFRIYVALMVDKQSYQISKYKHIHTCLRVYKNPDASALWIVEKMGDFVRSQQGSSVWPLRDELGMAHHLEASTHKLYRARNIVTGHYGGVLLSTVSMDANCGMFPLAICICEVENNDSSGFFLSVLHAFLGDVDDVTFMSDRRKGILNALKVHWPQAKTRCVEVHYLESDEFKLSLHMNVNNFEEHVDDKLRITTYMQTYAHMIHLVPDKSTWPDVSGEKLWPPYKHTKSSRLAKERKRDPIEEPNNKMVNTFRCSICNGMGHNKRSCKENLATADKRKSQKRTYVVTMTTTASRAIFAASSKNVASSSQNNAP</sequence>
<keyword evidence="2" id="KW-1185">Reference proteome</keyword>
<name>A0ACC0Z4V8_9ROSI</name>
<evidence type="ECO:0000313" key="1">
    <source>
        <dbReference type="EMBL" id="KAJ0046221.1"/>
    </source>
</evidence>
<dbReference type="Proteomes" id="UP001163603">
    <property type="component" value="Chromosome 3"/>
</dbReference>
<protein>
    <submittedName>
        <fullName evidence="1">Uncharacterized protein</fullName>
    </submittedName>
</protein>